<dbReference type="AlphaFoldDB" id="A0AA88CTR5"/>
<name>A0AA88CTR5_FICCA</name>
<evidence type="ECO:0000256" key="3">
    <source>
        <dbReference type="ARBA" id="ARBA00023163"/>
    </source>
</evidence>
<keyword evidence="7" id="KW-1185">Reference proteome</keyword>
<dbReference type="GO" id="GO:0003677">
    <property type="term" value="F:DNA binding"/>
    <property type="evidence" value="ECO:0007669"/>
    <property type="project" value="UniProtKB-KW"/>
</dbReference>
<dbReference type="EMBL" id="BTGU01000003">
    <property type="protein sequence ID" value="GMN31315.1"/>
    <property type="molecule type" value="Genomic_DNA"/>
</dbReference>
<keyword evidence="3" id="KW-0804">Transcription</keyword>
<dbReference type="PROSITE" id="PS51005">
    <property type="entry name" value="NAC"/>
    <property type="match status" value="1"/>
</dbReference>
<organism evidence="6 7">
    <name type="scientific">Ficus carica</name>
    <name type="common">Common fig</name>
    <dbReference type="NCBI Taxonomy" id="3494"/>
    <lineage>
        <taxon>Eukaryota</taxon>
        <taxon>Viridiplantae</taxon>
        <taxon>Streptophyta</taxon>
        <taxon>Embryophyta</taxon>
        <taxon>Tracheophyta</taxon>
        <taxon>Spermatophyta</taxon>
        <taxon>Magnoliopsida</taxon>
        <taxon>eudicotyledons</taxon>
        <taxon>Gunneridae</taxon>
        <taxon>Pentapetalae</taxon>
        <taxon>rosids</taxon>
        <taxon>fabids</taxon>
        <taxon>Rosales</taxon>
        <taxon>Moraceae</taxon>
        <taxon>Ficeae</taxon>
        <taxon>Ficus</taxon>
    </lineage>
</organism>
<evidence type="ECO:0000313" key="7">
    <source>
        <dbReference type="Proteomes" id="UP001187192"/>
    </source>
</evidence>
<dbReference type="GO" id="GO:0006355">
    <property type="term" value="P:regulation of DNA-templated transcription"/>
    <property type="evidence" value="ECO:0007669"/>
    <property type="project" value="InterPro"/>
</dbReference>
<keyword evidence="2" id="KW-0238">DNA-binding</keyword>
<reference evidence="6" key="1">
    <citation type="submission" date="2023-07" db="EMBL/GenBank/DDBJ databases">
        <title>draft genome sequence of fig (Ficus carica).</title>
        <authorList>
            <person name="Takahashi T."/>
            <person name="Nishimura K."/>
        </authorList>
    </citation>
    <scope>NUCLEOTIDE SEQUENCE</scope>
</reference>
<dbReference type="InterPro" id="IPR003441">
    <property type="entry name" value="NAC-dom"/>
</dbReference>
<protein>
    <recommendedName>
        <fullName evidence="5">NAC domain-containing protein</fullName>
    </recommendedName>
</protein>
<accession>A0AA88CTR5</accession>
<evidence type="ECO:0000313" key="6">
    <source>
        <dbReference type="EMBL" id="GMN31315.1"/>
    </source>
</evidence>
<dbReference type="PANTHER" id="PTHR31719">
    <property type="entry name" value="NAC TRANSCRIPTION FACTOR 56"/>
    <property type="match status" value="1"/>
</dbReference>
<comment type="caution">
    <text evidence="6">The sequence shown here is derived from an EMBL/GenBank/DDBJ whole genome shotgun (WGS) entry which is preliminary data.</text>
</comment>
<gene>
    <name evidence="6" type="ORF">TIFTF001_003204</name>
</gene>
<sequence>MPEFAPSSSLHDSQCVNVPLCFKFKPSDEELVDGYLIPKNVSPSKKNENKSPSTRFNIEDEDVYGIEPWNLNWEPKIYLEDNERDYFVKTKKSSTDKGICRKSVKGYTWKNTDGKKPICGGKASKTILRFEAEAGFPKVFEKGWVIHEYALQESNVESNETKNFTPSVIRQLKLVLNEIQDHLTKEEEHALSNHHVARYIMR</sequence>
<evidence type="ECO:0000256" key="2">
    <source>
        <dbReference type="ARBA" id="ARBA00023125"/>
    </source>
</evidence>
<evidence type="ECO:0000256" key="4">
    <source>
        <dbReference type="ARBA" id="ARBA00023242"/>
    </source>
</evidence>
<evidence type="ECO:0000259" key="5">
    <source>
        <dbReference type="PROSITE" id="PS51005"/>
    </source>
</evidence>
<proteinExistence type="predicted"/>
<dbReference type="Gene3D" id="2.170.150.80">
    <property type="entry name" value="NAC domain"/>
    <property type="match status" value="1"/>
</dbReference>
<dbReference type="Proteomes" id="UP001187192">
    <property type="component" value="Unassembled WGS sequence"/>
</dbReference>
<dbReference type="InterPro" id="IPR036093">
    <property type="entry name" value="NAC_dom_sf"/>
</dbReference>
<dbReference type="PANTHER" id="PTHR31719:SF43">
    <property type="entry name" value="NAC TRANSCRIPTION FACTOR 56"/>
    <property type="match status" value="1"/>
</dbReference>
<dbReference type="SUPFAM" id="SSF101941">
    <property type="entry name" value="NAC domain"/>
    <property type="match status" value="1"/>
</dbReference>
<dbReference type="Pfam" id="PF02365">
    <property type="entry name" value="NAM"/>
    <property type="match status" value="1"/>
</dbReference>
<keyword evidence="1" id="KW-0805">Transcription regulation</keyword>
<keyword evidence="4" id="KW-0539">Nucleus</keyword>
<feature type="domain" description="NAC" evidence="5">
    <location>
        <begin position="18"/>
        <end position="182"/>
    </location>
</feature>
<evidence type="ECO:0000256" key="1">
    <source>
        <dbReference type="ARBA" id="ARBA00023015"/>
    </source>
</evidence>
<dbReference type="Gramene" id="FCD_00004706-RA">
    <property type="protein sequence ID" value="FCD_00004706-RA:cds"/>
    <property type="gene ID" value="FCD_00004706"/>
</dbReference>